<comment type="caution">
    <text evidence="4">The sequence shown here is derived from an EMBL/GenBank/DDBJ whole genome shotgun (WGS) entry which is preliminary data.</text>
</comment>
<evidence type="ECO:0000259" key="3">
    <source>
        <dbReference type="PROSITE" id="PS51371"/>
    </source>
</evidence>
<dbReference type="Pfam" id="PF00571">
    <property type="entry name" value="CBS"/>
    <property type="match status" value="2"/>
</dbReference>
<dbReference type="PANTHER" id="PTHR43080">
    <property type="entry name" value="CBS DOMAIN-CONTAINING PROTEIN CBSX3, MITOCHONDRIAL"/>
    <property type="match status" value="1"/>
</dbReference>
<evidence type="ECO:0000256" key="1">
    <source>
        <dbReference type="ARBA" id="ARBA00023122"/>
    </source>
</evidence>
<gene>
    <name evidence="4" type="ORF">CUN48_01545</name>
</gene>
<sequence>MEKRLVGDWMTRNPVIVLPSTPLPDAYALMQERRVRRLPVMNAGKLVGIITLGDLRQAHATVDDAEAAKMRVELIMTENVVTVTPQTSLRDAAKLMIKHKVSGLPVMDGAELVGIITESDIFRAIMAEDQPVEVGRSEQQAPLLTAKG</sequence>
<dbReference type="InterPro" id="IPR046342">
    <property type="entry name" value="CBS_dom_sf"/>
</dbReference>
<dbReference type="Proteomes" id="UP000230790">
    <property type="component" value="Unassembled WGS sequence"/>
</dbReference>
<dbReference type="InterPro" id="IPR000644">
    <property type="entry name" value="CBS_dom"/>
</dbReference>
<evidence type="ECO:0000313" key="5">
    <source>
        <dbReference type="Proteomes" id="UP000230790"/>
    </source>
</evidence>
<dbReference type="EMBL" id="PGTN01000005">
    <property type="protein sequence ID" value="PJF48862.1"/>
    <property type="molecule type" value="Genomic_DNA"/>
</dbReference>
<dbReference type="SUPFAM" id="SSF54631">
    <property type="entry name" value="CBS-domain pair"/>
    <property type="match status" value="1"/>
</dbReference>
<dbReference type="AlphaFoldDB" id="A0A2M8QGI9"/>
<feature type="domain" description="CBS" evidence="3">
    <location>
        <begin position="76"/>
        <end position="132"/>
    </location>
</feature>
<organism evidence="4 5">
    <name type="scientific">Candidatus Thermofonsia Clade 3 bacterium</name>
    <dbReference type="NCBI Taxonomy" id="2364212"/>
    <lineage>
        <taxon>Bacteria</taxon>
        <taxon>Bacillati</taxon>
        <taxon>Chloroflexota</taxon>
        <taxon>Candidatus Thermofontia</taxon>
        <taxon>Candidatus Thermofonsia Clade 3</taxon>
    </lineage>
</organism>
<proteinExistence type="predicted"/>
<dbReference type="InterPro" id="IPR051257">
    <property type="entry name" value="Diverse_CBS-Domain"/>
</dbReference>
<keyword evidence="1 2" id="KW-0129">CBS domain</keyword>
<dbReference type="Gene3D" id="3.10.580.10">
    <property type="entry name" value="CBS-domain"/>
    <property type="match status" value="1"/>
</dbReference>
<protein>
    <submittedName>
        <fullName evidence="4">CBS domain-containing protein</fullName>
    </submittedName>
</protein>
<dbReference type="PROSITE" id="PS51371">
    <property type="entry name" value="CBS"/>
    <property type="match status" value="2"/>
</dbReference>
<name>A0A2M8QGI9_9CHLR</name>
<dbReference type="SMART" id="SM00116">
    <property type="entry name" value="CBS"/>
    <property type="match status" value="2"/>
</dbReference>
<reference evidence="4 5" key="1">
    <citation type="submission" date="2017-11" db="EMBL/GenBank/DDBJ databases">
        <title>Evolution of Phototrophy in the Chloroflexi Phylum Driven by Horizontal Gene Transfer.</title>
        <authorList>
            <person name="Ward L.M."/>
            <person name="Hemp J."/>
            <person name="Shih P.M."/>
            <person name="Mcglynn S.E."/>
            <person name="Fischer W."/>
        </authorList>
    </citation>
    <scope>NUCLEOTIDE SEQUENCE [LARGE SCALE GENOMIC DNA]</scope>
    <source>
        <strain evidence="4">JP3_7</strain>
    </source>
</reference>
<feature type="domain" description="CBS" evidence="3">
    <location>
        <begin position="10"/>
        <end position="66"/>
    </location>
</feature>
<evidence type="ECO:0000313" key="4">
    <source>
        <dbReference type="EMBL" id="PJF48862.1"/>
    </source>
</evidence>
<dbReference type="PANTHER" id="PTHR43080:SF2">
    <property type="entry name" value="CBS DOMAIN-CONTAINING PROTEIN"/>
    <property type="match status" value="1"/>
</dbReference>
<accession>A0A2M8QGI9</accession>
<dbReference type="CDD" id="cd04584">
    <property type="entry name" value="CBS_pair_AcuB_like"/>
    <property type="match status" value="1"/>
</dbReference>
<evidence type="ECO:0000256" key="2">
    <source>
        <dbReference type="PROSITE-ProRule" id="PRU00703"/>
    </source>
</evidence>